<evidence type="ECO:0000256" key="1">
    <source>
        <dbReference type="ARBA" id="ARBA00006594"/>
    </source>
</evidence>
<dbReference type="GO" id="GO:0032259">
    <property type="term" value="P:methylation"/>
    <property type="evidence" value="ECO:0007669"/>
    <property type="project" value="UniProtKB-KW"/>
</dbReference>
<keyword evidence="4 8" id="KW-0808">Transferase</keyword>
<dbReference type="InterPro" id="IPR002052">
    <property type="entry name" value="DNA_methylase_N6_adenine_CS"/>
</dbReference>
<dbReference type="InterPro" id="IPR002941">
    <property type="entry name" value="DNA_methylase_N4/N6"/>
</dbReference>
<evidence type="ECO:0000313" key="9">
    <source>
        <dbReference type="Proteomes" id="UP000316993"/>
    </source>
</evidence>
<dbReference type="AlphaFoldDB" id="A0A543L9I3"/>
<dbReference type="Proteomes" id="UP000316993">
    <property type="component" value="Unassembled WGS sequence"/>
</dbReference>
<dbReference type="EC" id="2.1.1.72" evidence="2"/>
<proteinExistence type="inferred from homology"/>
<dbReference type="Gene3D" id="3.40.50.150">
    <property type="entry name" value="Vaccinia Virus protein VP39"/>
    <property type="match status" value="1"/>
</dbReference>
<evidence type="ECO:0000256" key="5">
    <source>
        <dbReference type="ARBA" id="ARBA00022691"/>
    </source>
</evidence>
<dbReference type="InterPro" id="IPR029063">
    <property type="entry name" value="SAM-dependent_MTases_sf"/>
</dbReference>
<evidence type="ECO:0000256" key="3">
    <source>
        <dbReference type="ARBA" id="ARBA00022603"/>
    </source>
</evidence>
<evidence type="ECO:0000259" key="7">
    <source>
        <dbReference type="Pfam" id="PF01555"/>
    </source>
</evidence>
<reference evidence="8 9" key="1">
    <citation type="submission" date="2019-06" db="EMBL/GenBank/DDBJ databases">
        <title>Genomic Encyclopedia of Archaeal and Bacterial Type Strains, Phase II (KMG-II): from individual species to whole genera.</title>
        <authorList>
            <person name="Goeker M."/>
        </authorList>
    </citation>
    <scope>NUCLEOTIDE SEQUENCE [LARGE SCALE GENOMIC DNA]</scope>
    <source>
        <strain evidence="8 9">DSM 7270</strain>
    </source>
</reference>
<protein>
    <recommendedName>
        <fullName evidence="2">site-specific DNA-methyltransferase (adenine-specific)</fullName>
        <ecNumber evidence="2">2.1.1.72</ecNumber>
    </recommendedName>
</protein>
<comment type="caution">
    <text evidence="8">The sequence shown here is derived from an EMBL/GenBank/DDBJ whole genome shotgun (WGS) entry which is preliminary data.</text>
</comment>
<keyword evidence="3 8" id="KW-0489">Methyltransferase</keyword>
<sequence length="665" mass="75000">MTNTAHLTELGHSPDALAQRQADLLALLRQTAPEVLSDNQINIEKLKELLGQERIAPAEHYELNWAGKTEARREIQKTSSHTLRPDANNPAHAQHMLIEGENLEVLRVLQKSYYGKVKMIYIDPPYNTGNDSFVYPDDYSETLDEYQKRTGEKSAEGYLNKQSLWKKNSKESGQYHSAWLSMMYPRLYLARNLLRDDGVIFISIDDNEAANLKLLCDEIFGAENFVGCIIWKNVTDNNPTNVTTEHEYVLVFSKNKSQLAGQWKSSLSDAKSKLIEVGKELIAKHSNQKDLQTEYTTWFRENKSFLGQLDRYKYIDVDGVYTGSQSVHNPGREGYRYDVLHPTTKKPCKQPLLGYRFPQETMQKLLDEKKILFGDDESKIIELKVYAHEFQDKLSSLIDFDGRVGAYDLRELFSEAIKVFNNPKPVEFLSRFFSYITKDDDIILDFFVGSGTTTQAVIELNLEDGGKRQSICVQMPEVLEESTEAYKAGYRTIADITRARIDKVIAKLKAEHPDKTADLACAHFTLAPSNFKVWRGDVGSADALREQLALFQSAEKAGQPQATDAQTAMLTELLLKHGLGALGVHAVSAPKQVAGVTVHRVLLPDDKHLWLCFEPYTDALKDELVKARPAQVVLLNSCFVGDKADEQLANLQLELAGLDIGLTVI</sequence>
<comment type="catalytic activity">
    <reaction evidence="6">
        <text>a 2'-deoxyadenosine in DNA + S-adenosyl-L-methionine = an N(6)-methyl-2'-deoxyadenosine in DNA + S-adenosyl-L-homocysteine + H(+)</text>
        <dbReference type="Rhea" id="RHEA:15197"/>
        <dbReference type="Rhea" id="RHEA-COMP:12418"/>
        <dbReference type="Rhea" id="RHEA-COMP:12419"/>
        <dbReference type="ChEBI" id="CHEBI:15378"/>
        <dbReference type="ChEBI" id="CHEBI:57856"/>
        <dbReference type="ChEBI" id="CHEBI:59789"/>
        <dbReference type="ChEBI" id="CHEBI:90615"/>
        <dbReference type="ChEBI" id="CHEBI:90616"/>
        <dbReference type="EC" id="2.1.1.72"/>
    </reaction>
</comment>
<dbReference type="InterPro" id="IPR002295">
    <property type="entry name" value="N4/N6-MTase_EcoPI_Mod-like"/>
</dbReference>
<keyword evidence="5" id="KW-0949">S-adenosyl-L-methionine</keyword>
<dbReference type="GO" id="GO:0009007">
    <property type="term" value="F:site-specific DNA-methyltransferase (adenine-specific) activity"/>
    <property type="evidence" value="ECO:0007669"/>
    <property type="project" value="UniProtKB-EC"/>
</dbReference>
<name>A0A543L9I3_9BURK</name>
<dbReference type="PROSITE" id="PS00092">
    <property type="entry name" value="N6_MTASE"/>
    <property type="match status" value="1"/>
</dbReference>
<comment type="similarity">
    <text evidence="1">Belongs to the N(4)/N(6)-methyltransferase family.</text>
</comment>
<evidence type="ECO:0000256" key="2">
    <source>
        <dbReference type="ARBA" id="ARBA00011900"/>
    </source>
</evidence>
<dbReference type="GO" id="GO:0008170">
    <property type="term" value="F:N-methyltransferase activity"/>
    <property type="evidence" value="ECO:0007669"/>
    <property type="project" value="InterPro"/>
</dbReference>
<dbReference type="PIRSF" id="PIRSF015855">
    <property type="entry name" value="TypeIII_Mtase_mKpnI"/>
    <property type="match status" value="1"/>
</dbReference>
<dbReference type="Pfam" id="PF01555">
    <property type="entry name" value="N6_N4_Mtase"/>
    <property type="match status" value="1"/>
</dbReference>
<dbReference type="RefSeq" id="WP_142083650.1">
    <property type="nucleotide sequence ID" value="NZ_VFPV01000002.1"/>
</dbReference>
<dbReference type="GO" id="GO:0003677">
    <property type="term" value="F:DNA binding"/>
    <property type="evidence" value="ECO:0007669"/>
    <property type="project" value="InterPro"/>
</dbReference>
<evidence type="ECO:0000256" key="6">
    <source>
        <dbReference type="ARBA" id="ARBA00047942"/>
    </source>
</evidence>
<evidence type="ECO:0000256" key="4">
    <source>
        <dbReference type="ARBA" id="ARBA00022679"/>
    </source>
</evidence>
<organism evidence="8 9">
    <name type="scientific">Acidovorax temperans</name>
    <dbReference type="NCBI Taxonomy" id="80878"/>
    <lineage>
        <taxon>Bacteria</taxon>
        <taxon>Pseudomonadati</taxon>
        <taxon>Pseudomonadota</taxon>
        <taxon>Betaproteobacteria</taxon>
        <taxon>Burkholderiales</taxon>
        <taxon>Comamonadaceae</taxon>
        <taxon>Acidovorax</taxon>
    </lineage>
</organism>
<evidence type="ECO:0000313" key="8">
    <source>
        <dbReference type="EMBL" id="TQN03917.1"/>
    </source>
</evidence>
<dbReference type="EMBL" id="VFPV01000002">
    <property type="protein sequence ID" value="TQN03917.1"/>
    <property type="molecule type" value="Genomic_DNA"/>
</dbReference>
<accession>A0A543L9I3</accession>
<feature type="domain" description="DNA methylase N-4/N-6" evidence="7">
    <location>
        <begin position="117"/>
        <end position="463"/>
    </location>
</feature>
<dbReference type="SUPFAM" id="SSF53335">
    <property type="entry name" value="S-adenosyl-L-methionine-dependent methyltransferases"/>
    <property type="match status" value="1"/>
</dbReference>
<dbReference type="PRINTS" id="PR00506">
    <property type="entry name" value="D21N6MTFRASE"/>
</dbReference>
<gene>
    <name evidence="8" type="ORF">BDD18_2619</name>
</gene>